<accession>A0A4Q7Z971</accession>
<comment type="caution">
    <text evidence="1">The sequence shown here is derived from an EMBL/GenBank/DDBJ whole genome shotgun (WGS) entry which is preliminary data.</text>
</comment>
<dbReference type="Proteomes" id="UP000292564">
    <property type="component" value="Unassembled WGS sequence"/>
</dbReference>
<evidence type="ECO:0000313" key="1">
    <source>
        <dbReference type="EMBL" id="RZU46604.1"/>
    </source>
</evidence>
<organism evidence="1 2">
    <name type="scientific">Krasilnikovia cinnamomea</name>
    <dbReference type="NCBI Taxonomy" id="349313"/>
    <lineage>
        <taxon>Bacteria</taxon>
        <taxon>Bacillati</taxon>
        <taxon>Actinomycetota</taxon>
        <taxon>Actinomycetes</taxon>
        <taxon>Micromonosporales</taxon>
        <taxon>Micromonosporaceae</taxon>
        <taxon>Krasilnikovia</taxon>
    </lineage>
</organism>
<proteinExistence type="predicted"/>
<keyword evidence="2" id="KW-1185">Reference proteome</keyword>
<dbReference type="EMBL" id="SHKY01000002">
    <property type="protein sequence ID" value="RZU46604.1"/>
    <property type="molecule type" value="Genomic_DNA"/>
</dbReference>
<gene>
    <name evidence="1" type="ORF">EV385_6679</name>
</gene>
<reference evidence="1 2" key="1">
    <citation type="submission" date="2019-02" db="EMBL/GenBank/DDBJ databases">
        <title>Sequencing the genomes of 1000 actinobacteria strains.</title>
        <authorList>
            <person name="Klenk H.-P."/>
        </authorList>
    </citation>
    <scope>NUCLEOTIDE SEQUENCE [LARGE SCALE GENOMIC DNA]</scope>
    <source>
        <strain evidence="1 2">DSM 45162</strain>
    </source>
</reference>
<evidence type="ECO:0000313" key="2">
    <source>
        <dbReference type="Proteomes" id="UP000292564"/>
    </source>
</evidence>
<dbReference type="AlphaFoldDB" id="A0A4Q7Z971"/>
<sequence>MLVQPDRYDPEVAALLIVAEAQLALLREQLAYAAVRGAPGLEVAGTQAALDQLQATLAEASRLLLSPRRCLESVQAGHHVAPRRGADER</sequence>
<name>A0A4Q7Z971_9ACTN</name>
<protein>
    <submittedName>
        <fullName evidence="1">Uncharacterized protein</fullName>
    </submittedName>
</protein>